<organism evidence="1 2">
    <name type="scientific">Butyrivibrio proteoclasticus (strain ATCC 51982 / DSM 14932 / B316)</name>
    <name type="common">Clostridium proteoclasticum</name>
    <dbReference type="NCBI Taxonomy" id="515622"/>
    <lineage>
        <taxon>Bacteria</taxon>
        <taxon>Bacillati</taxon>
        <taxon>Bacillota</taxon>
        <taxon>Clostridia</taxon>
        <taxon>Lachnospirales</taxon>
        <taxon>Lachnospiraceae</taxon>
        <taxon>Butyrivibrio</taxon>
    </lineage>
</organism>
<dbReference type="Proteomes" id="UP000001299">
    <property type="component" value="Plasmid pCY360"/>
</dbReference>
<dbReference type="KEGG" id="bpb:bpr_II257"/>
<dbReference type="EMBL" id="CP001812">
    <property type="protein sequence ID" value="ADL36194.1"/>
    <property type="molecule type" value="Genomic_DNA"/>
</dbReference>
<geneLocation type="plasmid" evidence="1 2">
    <name>pCY360</name>
</geneLocation>
<accession>E0S462</accession>
<evidence type="ECO:0000313" key="2">
    <source>
        <dbReference type="Proteomes" id="UP000001299"/>
    </source>
</evidence>
<dbReference type="HOGENOM" id="CLU_1821799_0_0_9"/>
<evidence type="ECO:0000313" key="1">
    <source>
        <dbReference type="EMBL" id="ADL36194.1"/>
    </source>
</evidence>
<gene>
    <name evidence="1" type="ordered locus">bpr_II257</name>
</gene>
<keyword evidence="1" id="KW-0614">Plasmid</keyword>
<dbReference type="AlphaFoldDB" id="E0S462"/>
<reference evidence="1 2" key="1">
    <citation type="journal article" date="2010" name="PLoS ONE">
        <title>The glycobiome of the rumen bacterium Butyrivibrio proteoclasticus B316(T) highlights adaptation to a polysaccharide-rich environment.</title>
        <authorList>
            <person name="Kelly W.J."/>
            <person name="Leahy S.C."/>
            <person name="Altermann E."/>
            <person name="Yeoman C.J."/>
            <person name="Dunne J.C."/>
            <person name="Kong Z."/>
            <person name="Pacheco D.M."/>
            <person name="Li D."/>
            <person name="Noel S.J."/>
            <person name="Moon C.D."/>
            <person name="Cookson A.L."/>
            <person name="Attwood G.T."/>
        </authorList>
    </citation>
    <scope>NUCLEOTIDE SEQUENCE [LARGE SCALE GENOMIC DNA]</scope>
    <source>
        <strain evidence="2">ATCC 51982 / DSM 14932 / B316</strain>
        <plasmid evidence="2">Plasmid pCY360</plasmid>
    </source>
</reference>
<name>E0S462_BUTPB</name>
<sequence>MCLAGCGQSVLAGTAVVAENDPVVAQSSGDVSWYDGIEMRTARVNIGPVMPVENLEQINTEKVPLTDVSQIRCFQISSLDNIKGLYDMQVYDKNHDLIRHVGTVYDGCVYELGNGWYGFVIPNSYNEEISLRIGTTYFNLR</sequence>
<proteinExistence type="predicted"/>
<keyword evidence="2" id="KW-1185">Reference proteome</keyword>
<protein>
    <submittedName>
        <fullName evidence="1">Uncharacterized protein</fullName>
    </submittedName>
</protein>